<evidence type="ECO:0000256" key="1">
    <source>
        <dbReference type="ARBA" id="ARBA00004123"/>
    </source>
</evidence>
<evidence type="ECO:0000259" key="7">
    <source>
        <dbReference type="PROSITE" id="PS51879"/>
    </source>
</evidence>
<feature type="non-terminal residue" evidence="8">
    <location>
        <position position="1"/>
    </location>
</feature>
<evidence type="ECO:0000256" key="3">
    <source>
        <dbReference type="ARBA" id="ARBA00023016"/>
    </source>
</evidence>
<dbReference type="SUPFAM" id="SSF56399">
    <property type="entry name" value="ADP-ribosylation"/>
    <property type="match status" value="1"/>
</dbReference>
<name>A0AA38CIM8_TAXCH</name>
<gene>
    <name evidence="8" type="ORF">KI387_012738</name>
</gene>
<evidence type="ECO:0000313" key="8">
    <source>
        <dbReference type="EMBL" id="KAH9301155.1"/>
    </source>
</evidence>
<feature type="domain" description="PARP catalytic" evidence="6">
    <location>
        <begin position="1"/>
        <end position="95"/>
    </location>
</feature>
<dbReference type="GO" id="GO:0003950">
    <property type="term" value="F:NAD+ poly-ADP-ribosyltransferase activity"/>
    <property type="evidence" value="ECO:0007669"/>
    <property type="project" value="InterPro"/>
</dbReference>
<protein>
    <recommendedName>
        <fullName evidence="10">Inactive poly [ADP-ribose] polymerase SRO5</fullName>
    </recommendedName>
</protein>
<dbReference type="PROSITE" id="PS51059">
    <property type="entry name" value="PARP_CATALYTIC"/>
    <property type="match status" value="1"/>
</dbReference>
<feature type="region of interest" description="Disordered" evidence="5">
    <location>
        <begin position="221"/>
        <end position="242"/>
    </location>
</feature>
<evidence type="ECO:0000256" key="5">
    <source>
        <dbReference type="SAM" id="MobiDB-lite"/>
    </source>
</evidence>
<evidence type="ECO:0000313" key="9">
    <source>
        <dbReference type="Proteomes" id="UP000824469"/>
    </source>
</evidence>
<dbReference type="PANTHER" id="PTHR32263:SF12">
    <property type="entry name" value="INACTIVE POLY [ADP-RIBOSE] POLYMERASE SRO4-RELATED"/>
    <property type="match status" value="1"/>
</dbReference>
<dbReference type="PROSITE" id="PS51879">
    <property type="entry name" value="RST"/>
    <property type="match status" value="1"/>
</dbReference>
<feature type="compositionally biased region" description="Polar residues" evidence="5">
    <location>
        <begin position="228"/>
        <end position="242"/>
    </location>
</feature>
<evidence type="ECO:0000259" key="6">
    <source>
        <dbReference type="PROSITE" id="PS51059"/>
    </source>
</evidence>
<dbReference type="GO" id="GO:0005634">
    <property type="term" value="C:nucleus"/>
    <property type="evidence" value="ECO:0007669"/>
    <property type="project" value="UniProtKB-SubCell"/>
</dbReference>
<evidence type="ECO:0000256" key="4">
    <source>
        <dbReference type="ARBA" id="ARBA00023242"/>
    </source>
</evidence>
<dbReference type="InterPro" id="IPR022003">
    <property type="entry name" value="RST"/>
</dbReference>
<proteinExistence type="predicted"/>
<comment type="caution">
    <text evidence="8">The sequence shown here is derived from an EMBL/GenBank/DDBJ whole genome shotgun (WGS) entry which is preliminary data.</text>
</comment>
<dbReference type="InterPro" id="IPR044964">
    <property type="entry name" value="RCD1/SRO1-5"/>
</dbReference>
<dbReference type="Gene3D" id="3.90.228.10">
    <property type="match status" value="1"/>
</dbReference>
<dbReference type="PANTHER" id="PTHR32263">
    <property type="entry name" value="INACTIVE POLY [ADP-RIBOSE] POLYMERASE SRO4-RELATED"/>
    <property type="match status" value="1"/>
</dbReference>
<dbReference type="InterPro" id="IPR012317">
    <property type="entry name" value="Poly(ADP-ribose)pol_cat_dom"/>
</dbReference>
<dbReference type="Proteomes" id="UP000824469">
    <property type="component" value="Unassembled WGS sequence"/>
</dbReference>
<feature type="non-terminal residue" evidence="8">
    <location>
        <position position="242"/>
    </location>
</feature>
<keyword evidence="3" id="KW-0346">Stress response</keyword>
<evidence type="ECO:0000256" key="2">
    <source>
        <dbReference type="ARBA" id="ARBA00022473"/>
    </source>
</evidence>
<dbReference type="Pfam" id="PF12174">
    <property type="entry name" value="RST"/>
    <property type="match status" value="1"/>
</dbReference>
<dbReference type="AlphaFoldDB" id="A0AA38CIM8"/>
<dbReference type="OMA" id="SHQMHDC"/>
<accession>A0AA38CIM8</accession>
<sequence>VPFSDFDKNGEQYAVLCRVILGNVEEVSPGSHQFHPSCEKFDSGVDDLTDPKHYIIWSTHMNTHILPEYVVSFKAPHQFHGCSNVLKENQGAIDVPKNLRSNLQDAQVANQFSVYETEPCTASNKENQRKLQVPRRDSARVPSTPCMPFMKLVSIIGKFLPTASINSLERLYIGYKAGKISRDMFIRRVRMIAGDKLLIQIIRSLQGQKDQMQVTRADHVPEPHLSSKRINMDNQSTLLTGQ</sequence>
<feature type="domain" description="RST" evidence="7">
    <location>
        <begin position="140"/>
        <end position="211"/>
    </location>
</feature>
<keyword evidence="9" id="KW-1185">Reference proteome</keyword>
<keyword evidence="4" id="KW-0539">Nucleus</keyword>
<dbReference type="EMBL" id="JAHRHJ020000009">
    <property type="protein sequence ID" value="KAH9301155.1"/>
    <property type="molecule type" value="Genomic_DNA"/>
</dbReference>
<keyword evidence="2" id="KW-0217">Developmental protein</keyword>
<comment type="subcellular location">
    <subcellularLocation>
        <location evidence="1">Nucleus</location>
    </subcellularLocation>
</comment>
<reference evidence="8 9" key="1">
    <citation type="journal article" date="2021" name="Nat. Plants">
        <title>The Taxus genome provides insights into paclitaxel biosynthesis.</title>
        <authorList>
            <person name="Xiong X."/>
            <person name="Gou J."/>
            <person name="Liao Q."/>
            <person name="Li Y."/>
            <person name="Zhou Q."/>
            <person name="Bi G."/>
            <person name="Li C."/>
            <person name="Du R."/>
            <person name="Wang X."/>
            <person name="Sun T."/>
            <person name="Guo L."/>
            <person name="Liang H."/>
            <person name="Lu P."/>
            <person name="Wu Y."/>
            <person name="Zhang Z."/>
            <person name="Ro D.K."/>
            <person name="Shang Y."/>
            <person name="Huang S."/>
            <person name="Yan J."/>
        </authorList>
    </citation>
    <scope>NUCLEOTIDE SEQUENCE [LARGE SCALE GENOMIC DNA]</scope>
    <source>
        <strain evidence="8">Ta-2019</strain>
    </source>
</reference>
<evidence type="ECO:0008006" key="10">
    <source>
        <dbReference type="Google" id="ProtNLM"/>
    </source>
</evidence>
<organism evidence="8 9">
    <name type="scientific">Taxus chinensis</name>
    <name type="common">Chinese yew</name>
    <name type="synonym">Taxus wallichiana var. chinensis</name>
    <dbReference type="NCBI Taxonomy" id="29808"/>
    <lineage>
        <taxon>Eukaryota</taxon>
        <taxon>Viridiplantae</taxon>
        <taxon>Streptophyta</taxon>
        <taxon>Embryophyta</taxon>
        <taxon>Tracheophyta</taxon>
        <taxon>Spermatophyta</taxon>
        <taxon>Pinopsida</taxon>
        <taxon>Pinidae</taxon>
        <taxon>Conifers II</taxon>
        <taxon>Cupressales</taxon>
        <taxon>Taxaceae</taxon>
        <taxon>Taxus</taxon>
    </lineage>
</organism>